<proteinExistence type="predicted"/>
<name>A0A7J2U1V9_9CREN</name>
<comment type="caution">
    <text evidence="1">The sequence shown here is derived from an EMBL/GenBank/DDBJ whole genome shotgun (WGS) entry which is preliminary data.</text>
</comment>
<protein>
    <submittedName>
        <fullName evidence="1">Uncharacterized protein</fullName>
    </submittedName>
</protein>
<dbReference type="EMBL" id="DSEU01000025">
    <property type="protein sequence ID" value="HEM66666.1"/>
    <property type="molecule type" value="Genomic_DNA"/>
</dbReference>
<gene>
    <name evidence="1" type="ORF">ENO26_03710</name>
</gene>
<dbReference type="AlphaFoldDB" id="A0A7J2U1V9"/>
<sequence>MFYIIEQDKKVLWLLPAQGYEDVPESILLPLEVYTSKGLHKRYRVGLANLCTTKSDKIVVETIRIAREFCKECNFHIFGAKLTAVAKAMEMHCLRHGDSLRFHGHSQEVVYMLIGELSKGIQLKL</sequence>
<accession>A0A7J2U1V9</accession>
<evidence type="ECO:0000313" key="1">
    <source>
        <dbReference type="EMBL" id="HEM66666.1"/>
    </source>
</evidence>
<organism evidence="1">
    <name type="scientific">Ignisphaera aggregans</name>
    <dbReference type="NCBI Taxonomy" id="334771"/>
    <lineage>
        <taxon>Archaea</taxon>
        <taxon>Thermoproteota</taxon>
        <taxon>Thermoprotei</taxon>
        <taxon>Desulfurococcales</taxon>
        <taxon>Desulfurococcaceae</taxon>
        <taxon>Ignisphaera</taxon>
    </lineage>
</organism>
<reference evidence="1" key="1">
    <citation type="journal article" date="2020" name="mSystems">
        <title>Genome- and Community-Level Interaction Insights into Carbon Utilization and Element Cycling Functions of Hydrothermarchaeota in Hydrothermal Sediment.</title>
        <authorList>
            <person name="Zhou Z."/>
            <person name="Liu Y."/>
            <person name="Xu W."/>
            <person name="Pan J."/>
            <person name="Luo Z.H."/>
            <person name="Li M."/>
        </authorList>
    </citation>
    <scope>NUCLEOTIDE SEQUENCE [LARGE SCALE GENOMIC DNA]</scope>
    <source>
        <strain evidence="1">SpSt-125</strain>
    </source>
</reference>